<dbReference type="NCBIfam" id="NF003547">
    <property type="entry name" value="PRK05205.1-3"/>
    <property type="match status" value="1"/>
</dbReference>
<dbReference type="EMBL" id="CP141531">
    <property type="protein sequence ID" value="WRO06878.1"/>
    <property type="molecule type" value="Genomic_DNA"/>
</dbReference>
<evidence type="ECO:0000313" key="6">
    <source>
        <dbReference type="EMBL" id="KSV17129.1"/>
    </source>
</evidence>
<dbReference type="RefSeq" id="WP_010936888.1">
    <property type="nucleotide sequence ID" value="NZ_CP013074.1"/>
</dbReference>
<dbReference type="CDD" id="cd06223">
    <property type="entry name" value="PRTases_typeI"/>
    <property type="match status" value="1"/>
</dbReference>
<dbReference type="NCBIfam" id="NF003545">
    <property type="entry name" value="PRK05205.1-1"/>
    <property type="match status" value="1"/>
</dbReference>
<evidence type="ECO:0000256" key="3">
    <source>
        <dbReference type="ARBA" id="ARBA00023163"/>
    </source>
</evidence>
<dbReference type="InterPro" id="IPR023050">
    <property type="entry name" value="PyrR"/>
</dbReference>
<dbReference type="HAMAP" id="MF_01219">
    <property type="entry name" value="PyrR"/>
    <property type="match status" value="1"/>
</dbReference>
<keyword evidence="4 6" id="KW-0808">Transferase</keyword>
<dbReference type="Gene3D" id="3.40.50.2020">
    <property type="match status" value="1"/>
</dbReference>
<dbReference type="eggNOG" id="COG2065">
    <property type="taxonomic scope" value="Bacteria"/>
</dbReference>
<dbReference type="AlphaFoldDB" id="A0A0V8M0H3"/>
<gene>
    <name evidence="4 7" type="primary">pyrR</name>
    <name evidence="6" type="ORF">DA01_06780</name>
    <name evidence="7" type="ORF">VLL09_05690</name>
</gene>
<feature type="short sequence motif" description="PRPP-binding" evidence="4">
    <location>
        <begin position="98"/>
        <end position="110"/>
    </location>
</feature>
<comment type="similarity">
    <text evidence="1 4">Belongs to the purine/pyrimidine phosphoribosyltransferase family. PyrR subfamily.</text>
</comment>
<comment type="function">
    <text evidence="4">Also displays a weak uracil phosphoribosyltransferase activity which is not physiologically significant.</text>
</comment>
<dbReference type="InterPro" id="IPR000836">
    <property type="entry name" value="PRTase_dom"/>
</dbReference>
<name>A0A0V8M0H3_9CHLR</name>
<comment type="function">
    <text evidence="4">Regulates the transcription of the pyrimidine nucleotide (pyr) operon in response to exogenous pyrimidines.</text>
</comment>
<feature type="domain" description="Phosphoribosyltransferase" evidence="5">
    <location>
        <begin position="13"/>
        <end position="152"/>
    </location>
</feature>
<dbReference type="PANTHER" id="PTHR11608">
    <property type="entry name" value="BIFUNCTIONAL PROTEIN PYRR"/>
    <property type="match status" value="1"/>
</dbReference>
<dbReference type="FunFam" id="3.40.50.2020:FF:000020">
    <property type="entry name" value="Bifunctional protein PyrR"/>
    <property type="match status" value="1"/>
</dbReference>
<comment type="catalytic activity">
    <reaction evidence="4">
        <text>UMP + diphosphate = 5-phospho-alpha-D-ribose 1-diphosphate + uracil</text>
        <dbReference type="Rhea" id="RHEA:13017"/>
        <dbReference type="ChEBI" id="CHEBI:17568"/>
        <dbReference type="ChEBI" id="CHEBI:33019"/>
        <dbReference type="ChEBI" id="CHEBI:57865"/>
        <dbReference type="ChEBI" id="CHEBI:58017"/>
        <dbReference type="EC" id="2.4.2.9"/>
    </reaction>
</comment>
<dbReference type="NCBIfam" id="NF003548">
    <property type="entry name" value="PRK05205.1-4"/>
    <property type="match status" value="1"/>
</dbReference>
<dbReference type="InterPro" id="IPR029057">
    <property type="entry name" value="PRTase-like"/>
</dbReference>
<proteinExistence type="inferred from homology"/>
<dbReference type="GeneID" id="3229517"/>
<dbReference type="EC" id="2.4.2.9" evidence="4"/>
<dbReference type="PANTHER" id="PTHR11608:SF0">
    <property type="entry name" value="BIFUNCTIONAL PROTEIN PYRR"/>
    <property type="match status" value="1"/>
</dbReference>
<keyword evidence="2 4" id="KW-0805">Transcription regulation</keyword>
<evidence type="ECO:0000256" key="1">
    <source>
        <dbReference type="ARBA" id="ARBA00005565"/>
    </source>
</evidence>
<dbReference type="OrthoDB" id="9802227at2"/>
<evidence type="ECO:0000313" key="7">
    <source>
        <dbReference type="EMBL" id="WRO06878.1"/>
    </source>
</evidence>
<dbReference type="PATRIC" id="fig|61435.5.peg.1334"/>
<dbReference type="EMBL" id="JGYD01000025">
    <property type="protein sequence ID" value="KSV17129.1"/>
    <property type="molecule type" value="Genomic_DNA"/>
</dbReference>
<dbReference type="NCBIfam" id="NF003549">
    <property type="entry name" value="PRK05205.1-5"/>
    <property type="match status" value="1"/>
</dbReference>
<evidence type="ECO:0000256" key="4">
    <source>
        <dbReference type="HAMAP-Rule" id="MF_01219"/>
    </source>
</evidence>
<protein>
    <recommendedName>
        <fullName evidence="4">Bifunctional protein PyrR</fullName>
    </recommendedName>
    <domain>
        <recommendedName>
            <fullName evidence="4">Pyrimidine operon regulatory protein</fullName>
        </recommendedName>
    </domain>
    <domain>
        <recommendedName>
            <fullName evidence="4">Uracil phosphoribosyltransferase</fullName>
            <shortName evidence="4">UPRTase</shortName>
            <ecNumber evidence="4">2.4.2.9</ecNumber>
        </recommendedName>
    </domain>
</protein>
<dbReference type="GO" id="GO:0004845">
    <property type="term" value="F:uracil phosphoribosyltransferase activity"/>
    <property type="evidence" value="ECO:0007669"/>
    <property type="project" value="UniProtKB-UniRule"/>
</dbReference>
<dbReference type="Proteomes" id="UP000053577">
    <property type="component" value="Unassembled WGS sequence"/>
</dbReference>
<dbReference type="SMR" id="A0A0V8M0H3"/>
<dbReference type="GO" id="GO:0006355">
    <property type="term" value="P:regulation of DNA-templated transcription"/>
    <property type="evidence" value="ECO:0007669"/>
    <property type="project" value="UniProtKB-UniRule"/>
</dbReference>
<dbReference type="Proteomes" id="UP001327986">
    <property type="component" value="Chromosome"/>
</dbReference>
<evidence type="ECO:0000259" key="5">
    <source>
        <dbReference type="Pfam" id="PF00156"/>
    </source>
</evidence>
<reference evidence="6 8" key="1">
    <citation type="journal article" date="2015" name="Sci. Rep.">
        <title>A comparative genomics and reductive dehalogenase gene transcription study of two chloroethene-respiring bacteria, Dehalococcoides mccartyi strains MB and 11a.</title>
        <authorList>
            <person name="Low A."/>
            <person name="Shen Z."/>
            <person name="Cheng D."/>
            <person name="Rogers M.J."/>
            <person name="Lee P.K."/>
            <person name="He J."/>
        </authorList>
    </citation>
    <scope>NUCLEOTIDE SEQUENCE [LARGE SCALE GENOMIC DNA]</scope>
    <source>
        <strain evidence="6 8">MB</strain>
    </source>
</reference>
<dbReference type="SUPFAM" id="SSF53271">
    <property type="entry name" value="PRTase-like"/>
    <property type="match status" value="1"/>
</dbReference>
<sequence>MAQKVILGAEDIRRTLARIAHEILERNHSSRDLVIIGMYTRGVPLANRLAENILRFEGLEIPVGTLDFSLYRDDLDSQRFHPTIKNTDIPFSINNKIVVLVDDVLFTGRSTRAAMDALIDYGRPKAIQLAVLVDRGHRELPVRADYIGKNIPSSRDEKIKVRLTETDGRDEILILDNEAGEV</sequence>
<keyword evidence="3 4" id="KW-0804">Transcription</keyword>
<dbReference type="Pfam" id="PF00156">
    <property type="entry name" value="Pribosyltran"/>
    <property type="match status" value="1"/>
</dbReference>
<keyword evidence="4 6" id="KW-0328">Glycosyltransferase</keyword>
<evidence type="ECO:0000313" key="8">
    <source>
        <dbReference type="Proteomes" id="UP000053577"/>
    </source>
</evidence>
<organism evidence="6 8">
    <name type="scientific">Dehalococcoides mccartyi</name>
    <dbReference type="NCBI Taxonomy" id="61435"/>
    <lineage>
        <taxon>Bacteria</taxon>
        <taxon>Bacillati</taxon>
        <taxon>Chloroflexota</taxon>
        <taxon>Dehalococcoidia</taxon>
        <taxon>Dehalococcoidales</taxon>
        <taxon>Dehalococcoidaceae</taxon>
        <taxon>Dehalococcoides</taxon>
    </lineage>
</organism>
<evidence type="ECO:0000256" key="2">
    <source>
        <dbReference type="ARBA" id="ARBA00023015"/>
    </source>
</evidence>
<reference evidence="7" key="2">
    <citation type="submission" date="2023-12" db="EMBL/GenBank/DDBJ databases">
        <title>Isolation of organohalide respiring bacteria Dehalococcoides mccartyi strain GPTCE1 in groundwater collected near a chemical plant in Suzhou, China.</title>
        <authorList>
            <person name="Liu G."/>
        </authorList>
    </citation>
    <scope>NUCLEOTIDE SEQUENCE</scope>
    <source>
        <strain evidence="7">GPTCE1</strain>
    </source>
</reference>
<accession>A0A0V8M0H3</accession>
<dbReference type="InterPro" id="IPR050137">
    <property type="entry name" value="PyrR_bifunctional"/>
</dbReference>